<evidence type="ECO:0000313" key="1">
    <source>
        <dbReference type="EMBL" id="JAD89446.1"/>
    </source>
</evidence>
<name>A0A0A9DNS3_ARUDO</name>
<sequence>MLHVNTTIKPHANLYPVSFRCSLGCQVSSCRFIKPLSSTLNSLNICSLFASCI</sequence>
<protein>
    <submittedName>
        <fullName evidence="1">Uncharacterized protein</fullName>
    </submittedName>
</protein>
<dbReference type="EMBL" id="GBRH01208449">
    <property type="protein sequence ID" value="JAD89446.1"/>
    <property type="molecule type" value="Transcribed_RNA"/>
</dbReference>
<dbReference type="AlphaFoldDB" id="A0A0A9DNS3"/>
<accession>A0A0A9DNS3</accession>
<organism evidence="1">
    <name type="scientific">Arundo donax</name>
    <name type="common">Giant reed</name>
    <name type="synonym">Donax arundinaceus</name>
    <dbReference type="NCBI Taxonomy" id="35708"/>
    <lineage>
        <taxon>Eukaryota</taxon>
        <taxon>Viridiplantae</taxon>
        <taxon>Streptophyta</taxon>
        <taxon>Embryophyta</taxon>
        <taxon>Tracheophyta</taxon>
        <taxon>Spermatophyta</taxon>
        <taxon>Magnoliopsida</taxon>
        <taxon>Liliopsida</taxon>
        <taxon>Poales</taxon>
        <taxon>Poaceae</taxon>
        <taxon>PACMAD clade</taxon>
        <taxon>Arundinoideae</taxon>
        <taxon>Arundineae</taxon>
        <taxon>Arundo</taxon>
    </lineage>
</organism>
<reference evidence="1" key="2">
    <citation type="journal article" date="2015" name="Data Brief">
        <title>Shoot transcriptome of the giant reed, Arundo donax.</title>
        <authorList>
            <person name="Barrero R.A."/>
            <person name="Guerrero F.D."/>
            <person name="Moolhuijzen P."/>
            <person name="Goolsby J.A."/>
            <person name="Tidwell J."/>
            <person name="Bellgard S.E."/>
            <person name="Bellgard M.I."/>
        </authorList>
    </citation>
    <scope>NUCLEOTIDE SEQUENCE</scope>
    <source>
        <tissue evidence="1">Shoot tissue taken approximately 20 cm above the soil surface</tissue>
    </source>
</reference>
<proteinExistence type="predicted"/>
<reference evidence="1" key="1">
    <citation type="submission" date="2014-09" db="EMBL/GenBank/DDBJ databases">
        <authorList>
            <person name="Magalhaes I.L.F."/>
            <person name="Oliveira U."/>
            <person name="Santos F.R."/>
            <person name="Vidigal T.H.D.A."/>
            <person name="Brescovit A.D."/>
            <person name="Santos A.J."/>
        </authorList>
    </citation>
    <scope>NUCLEOTIDE SEQUENCE</scope>
    <source>
        <tissue evidence="1">Shoot tissue taken approximately 20 cm above the soil surface</tissue>
    </source>
</reference>